<feature type="compositionally biased region" description="Basic residues" evidence="1">
    <location>
        <begin position="1045"/>
        <end position="1058"/>
    </location>
</feature>
<comment type="caution">
    <text evidence="4">The sequence shown here is derived from an EMBL/GenBank/DDBJ whole genome shotgun (WGS) entry which is preliminary data.</text>
</comment>
<dbReference type="SMART" id="SM00167">
    <property type="entry name" value="VPS9"/>
    <property type="match status" value="1"/>
</dbReference>
<dbReference type="GO" id="GO:0005829">
    <property type="term" value="C:cytosol"/>
    <property type="evidence" value="ECO:0007669"/>
    <property type="project" value="TreeGrafter"/>
</dbReference>
<dbReference type="Pfam" id="PF02204">
    <property type="entry name" value="VPS9"/>
    <property type="match status" value="1"/>
</dbReference>
<dbReference type="Proteomes" id="UP000691718">
    <property type="component" value="Unassembled WGS sequence"/>
</dbReference>
<feature type="region of interest" description="Disordered" evidence="1">
    <location>
        <begin position="431"/>
        <end position="468"/>
    </location>
</feature>
<evidence type="ECO:0000256" key="1">
    <source>
        <dbReference type="SAM" id="MobiDB-lite"/>
    </source>
</evidence>
<reference evidence="4" key="1">
    <citation type="submission" date="2021-04" db="EMBL/GenBank/DDBJ databases">
        <authorList>
            <person name="Tunstrom K."/>
        </authorList>
    </citation>
    <scope>NUCLEOTIDE SEQUENCE</scope>
</reference>
<accession>A0A8S3XTM8</accession>
<dbReference type="InterPro" id="IPR001936">
    <property type="entry name" value="RasGAP_dom"/>
</dbReference>
<feature type="region of interest" description="Disordered" evidence="1">
    <location>
        <begin position="1781"/>
        <end position="1810"/>
    </location>
</feature>
<evidence type="ECO:0000313" key="4">
    <source>
        <dbReference type="EMBL" id="CAG5035239.1"/>
    </source>
</evidence>
<feature type="region of interest" description="Disordered" evidence="1">
    <location>
        <begin position="1298"/>
        <end position="1406"/>
    </location>
</feature>
<dbReference type="OrthoDB" id="10264848at2759"/>
<protein>
    <submittedName>
        <fullName evidence="4">(apollo) hypothetical protein</fullName>
    </submittedName>
</protein>
<feature type="compositionally biased region" description="Low complexity" evidence="1">
    <location>
        <begin position="1364"/>
        <end position="1381"/>
    </location>
</feature>
<name>A0A8S3XTM8_PARAO</name>
<proteinExistence type="predicted"/>
<feature type="compositionally biased region" description="Polar residues" evidence="1">
    <location>
        <begin position="1181"/>
        <end position="1210"/>
    </location>
</feature>
<dbReference type="InterPro" id="IPR045046">
    <property type="entry name" value="Vps9-like"/>
</dbReference>
<dbReference type="GO" id="GO:0016192">
    <property type="term" value="P:vesicle-mediated transport"/>
    <property type="evidence" value="ECO:0007669"/>
    <property type="project" value="InterPro"/>
</dbReference>
<evidence type="ECO:0000259" key="3">
    <source>
        <dbReference type="PROSITE" id="PS51205"/>
    </source>
</evidence>
<gene>
    <name evidence="4" type="ORF">PAPOLLO_LOCUS20513</name>
</gene>
<feature type="region of interest" description="Disordered" evidence="1">
    <location>
        <begin position="1645"/>
        <end position="1674"/>
    </location>
</feature>
<feature type="compositionally biased region" description="Basic and acidic residues" evidence="1">
    <location>
        <begin position="432"/>
        <end position="441"/>
    </location>
</feature>
<feature type="compositionally biased region" description="Polar residues" evidence="1">
    <location>
        <begin position="1645"/>
        <end position="1667"/>
    </location>
</feature>
<feature type="compositionally biased region" description="Polar residues" evidence="1">
    <location>
        <begin position="1298"/>
        <end position="1317"/>
    </location>
</feature>
<feature type="region of interest" description="Disordered" evidence="1">
    <location>
        <begin position="491"/>
        <end position="524"/>
    </location>
</feature>
<dbReference type="PROSITE" id="PS51205">
    <property type="entry name" value="VPS9"/>
    <property type="match status" value="1"/>
</dbReference>
<feature type="compositionally biased region" description="Polar residues" evidence="1">
    <location>
        <begin position="1162"/>
        <end position="1173"/>
    </location>
</feature>
<feature type="region of interest" description="Disordered" evidence="1">
    <location>
        <begin position="1160"/>
        <end position="1238"/>
    </location>
</feature>
<dbReference type="GO" id="GO:0030139">
    <property type="term" value="C:endocytic vesicle"/>
    <property type="evidence" value="ECO:0007669"/>
    <property type="project" value="TreeGrafter"/>
</dbReference>
<dbReference type="GO" id="GO:0005085">
    <property type="term" value="F:guanyl-nucleotide exchange factor activity"/>
    <property type="evidence" value="ECO:0007669"/>
    <property type="project" value="InterPro"/>
</dbReference>
<feature type="region of interest" description="Disordered" evidence="1">
    <location>
        <begin position="1034"/>
        <end position="1076"/>
    </location>
</feature>
<dbReference type="PROSITE" id="PS50018">
    <property type="entry name" value="RAS_GTPASE_ACTIV_2"/>
    <property type="match status" value="1"/>
</dbReference>
<dbReference type="PANTHER" id="PTHR23101">
    <property type="entry name" value="RAB GDP/GTP EXCHANGE FACTOR"/>
    <property type="match status" value="1"/>
</dbReference>
<feature type="compositionally biased region" description="Polar residues" evidence="1">
    <location>
        <begin position="1495"/>
        <end position="1518"/>
    </location>
</feature>
<evidence type="ECO:0000313" key="5">
    <source>
        <dbReference type="Proteomes" id="UP000691718"/>
    </source>
</evidence>
<feature type="domain" description="VPS9" evidence="3">
    <location>
        <begin position="2108"/>
        <end position="2247"/>
    </location>
</feature>
<feature type="compositionally biased region" description="Basic and acidic residues" evidence="1">
    <location>
        <begin position="1797"/>
        <end position="1810"/>
    </location>
</feature>
<dbReference type="PANTHER" id="PTHR23101:SF25">
    <property type="entry name" value="GTPASE-ACTIVATING PROTEIN AND VPS9 DOMAIN-CONTAINING PROTEIN 1"/>
    <property type="match status" value="1"/>
</dbReference>
<feature type="region of interest" description="Disordered" evidence="1">
    <location>
        <begin position="1479"/>
        <end position="1555"/>
    </location>
</feature>
<feature type="compositionally biased region" description="Polar residues" evidence="1">
    <location>
        <begin position="1529"/>
        <end position="1540"/>
    </location>
</feature>
<evidence type="ECO:0000259" key="2">
    <source>
        <dbReference type="PROSITE" id="PS50018"/>
    </source>
</evidence>
<feature type="compositionally biased region" description="Polar residues" evidence="1">
    <location>
        <begin position="1480"/>
        <end position="1489"/>
    </location>
</feature>
<sequence>MMQPSTEGCMNIAELANQLRREKIFINSERQLLQNLNEEVEKSVQELLQAAWICSMQRQNLTNLIASRCEAESIAACQRASLLEGTTFIDAYKVLRYKEATALGELLGWLRDTPHLVALCLMLGEDHMPPTLPASLVAGLYGSCRLPTDRTRFLAVIRSLIKHQMTTTSDPRKLFRTSKCALASLYATFRDGHTPARRFLVAALHAPIMAVLHEDEFFLDIDPDKAMERFSASDRIKKFGQANSSEYSTKVARYRKWTVQSLYNLTSKFIVSLKEHWPNFPATIAWIVQQIVHLLKQHSRISERELHAICTDLVLSQFICPAIVSPEAHGVVDVPVSYVARFNLVQIAQILQMLCLACYQEPKSGRLYEKNVEVTAGAQVQSPSAEFIVEQHIIREQEWFTHPSEAKRTPEIGVITPSGEFVMEYTTQTHPVETERHDKNMKNQLDTDFSSGSDELYAPPESENDREVQADDCVGSVIEISIQDGLVANVTSQQQSQSISDTDKNIPDQEQPKPRKRKGQVNTNAWKRFKNAKLRLEGKSYVGFGKQKSGKYKQNKIKEAKCLGPRCNGHPQPTTVKGGPKQDFKCDTISEDDRKSIHSHFWNLSSWEAKKVYVTGCVLRARPKYRRKTTDITTSRKKTGFIFYLSMKENGDDVKKRVCRNMFINTLSIGEKTVRSWTLSDQPSTSLENEDHQAPVRRQKSNMVKNLEEFLNSLPKLESHYCRASSNKHYVESLWSSLREMYRFYKDECQIQNKLASSWKTFYNTLKFMNLDLYIPKKDQCNTCTLYKTGTCDEETFQKHKQKKLSAREEKTKDKERCINCPNTATYTVDLQAVLLALRLNASANYYKTKLKVHNETFFDLSTKDAVCYVWHEAVAGIESDVDPKVRDLYSKFERACVWSLVESVRSDACAPAAAPPHTEAAPRTDAPPRATLALFTPQDAHALITFLKKISSKLNNNTPSLTSEESIGPGLVVDAAGFSSEGGEGGEGECSEGAARLAARLQTVEPNYRARLHDLLRKLPDLPALLACKSTAESKDTVSEGGHSKRSILAKVPKPRLPRSASSSSSLDEKAVNGAEKEELEHLEVLVIKLANVEENDYVGMVPESKVLESFYVGSEAGDAEEAAAALATPAPVQKRTRFSVSHDEVSLGNTSDNLEAVSEAASNHSVTSSLELETEDQNDNLSDMVSANVSGRGSPNISGRETPSSQVTDGDAAGDVPPRRMSQNTPANQTSSNQAKLLKQTRNDIEDKFCKFEIKKLLEGDETISIMSDTWSTDVLASDSETIGDSDNTQLAANQGVNTNNANAPDVSETASESAWSMDVLASDSDRNTEVDTDDCVSVAARSDTSWPRRPSCASHHDDLQPAHQSQPQPLQPLQPLSAKHATQNGTKKPDISSPRHTSRYLPNNRYLSATAALSRGGELDLAPLTSTAHAAFVENRKSILVNGYPVMTCYATSAPESPSTSTPAQLPNDVLFDYVSHNGSNTQTESTLEEATVQSDATSQWVDDSFPQPHSSSRPFPTGKYEHPSTSKSYDLPSTSKPYDDQDIMDRSLNSSESSFNALSVSQYDRRFDSGIDTGRPEPESRSAITDLMTRMSSATISTSANLVNNLTSRIVKSEIRTSIVNISSSRIEKKRDASNMSLSTLSVNSAETSVSDKSSSQDVNSENVTERRVSPPLVKNASTGAIPKSISFDATAEKSQGRRIIGEDVLAGNLDELKNNMKRSGGNLLHKIKFFRQKGRSNQQQADMKVGEEECEVRVCAGVGAGAEMADCSDEILAKYRRKGSGPDPRARKPARRLSDQHDPDMDKCEGVVDLNDPEVFNSMKRRLRMILSNTDMHCVEYVPNRCTSTSLVEFVRAGGCAESAAVGRALAGGGGTGAGGGGGERGARLAAALRADLAARRPYAAYLASCRAALAHRHHDLRTQIKLVREECRQCARAAAAARVLEQLERGNALRRLARHHHAHNNHALLVLLLRSSWSAATRYAAWRAITTRTTTTRCSTCTVHGRAAAAAARVLEQLERGNALRRLARHHHAHNNHALLNGGELMDEKAKRLMASIKAITAEVKADPSWEGATSTLLDCAEITVERAAFARLYLHVLFPNGDGDIARDQVLSEHVRRLGACTSALRAGVAPRHAWAAPFPHAQQQLRHLPVYRTPRDKLSCIMRCVSSIMSVLALTDGSAPSADDLTPVLVYVILKVNPPSLLSTIELVNALGGAALCGEALYWWTQFCAAVAYIKTMDYPADS</sequence>
<feature type="compositionally biased region" description="Polar residues" evidence="1">
    <location>
        <begin position="442"/>
        <end position="453"/>
    </location>
</feature>
<feature type="compositionally biased region" description="Basic and acidic residues" evidence="1">
    <location>
        <begin position="501"/>
        <end position="513"/>
    </location>
</feature>
<dbReference type="GO" id="GO:0031267">
    <property type="term" value="F:small GTPase binding"/>
    <property type="evidence" value="ECO:0007669"/>
    <property type="project" value="TreeGrafter"/>
</dbReference>
<keyword evidence="5" id="KW-1185">Reference proteome</keyword>
<organism evidence="4 5">
    <name type="scientific">Parnassius apollo</name>
    <name type="common">Apollo butterfly</name>
    <name type="synonym">Papilio apollo</name>
    <dbReference type="NCBI Taxonomy" id="110799"/>
    <lineage>
        <taxon>Eukaryota</taxon>
        <taxon>Metazoa</taxon>
        <taxon>Ecdysozoa</taxon>
        <taxon>Arthropoda</taxon>
        <taxon>Hexapoda</taxon>
        <taxon>Insecta</taxon>
        <taxon>Pterygota</taxon>
        <taxon>Neoptera</taxon>
        <taxon>Endopterygota</taxon>
        <taxon>Lepidoptera</taxon>
        <taxon>Glossata</taxon>
        <taxon>Ditrysia</taxon>
        <taxon>Papilionoidea</taxon>
        <taxon>Papilionidae</taxon>
        <taxon>Parnassiinae</taxon>
        <taxon>Parnassini</taxon>
        <taxon>Parnassius</taxon>
        <taxon>Parnassius</taxon>
    </lineage>
</organism>
<dbReference type="Pfam" id="PF00616">
    <property type="entry name" value="RasGAP"/>
    <property type="match status" value="1"/>
</dbReference>
<feature type="domain" description="Ras-GAP" evidence="2">
    <location>
        <begin position="145"/>
        <end position="356"/>
    </location>
</feature>
<feature type="compositionally biased region" description="Polar residues" evidence="1">
    <location>
        <begin position="1223"/>
        <end position="1237"/>
    </location>
</feature>
<dbReference type="EMBL" id="CAJQZP010001271">
    <property type="protein sequence ID" value="CAG5035239.1"/>
    <property type="molecule type" value="Genomic_DNA"/>
</dbReference>
<dbReference type="InterPro" id="IPR003123">
    <property type="entry name" value="VPS9"/>
</dbReference>